<evidence type="ECO:0000313" key="1">
    <source>
        <dbReference type="EMBL" id="OTP67249.1"/>
    </source>
</evidence>
<comment type="caution">
    <text evidence="1">The sequence shown here is derived from an EMBL/GenBank/DDBJ whole genome shotgun (WGS) entry which is preliminary data.</text>
</comment>
<sequence length="53" mass="5492">MQTPQFGGNSLSAALANRFVCLAAIVRGDADAPSGSEQLAITPRQTANLASRF</sequence>
<dbReference type="Proteomes" id="UP000195221">
    <property type="component" value="Unassembled WGS sequence"/>
</dbReference>
<proteinExistence type="predicted"/>
<dbReference type="AlphaFoldDB" id="A0A242M7K8"/>
<evidence type="ECO:0000313" key="2">
    <source>
        <dbReference type="Proteomes" id="UP000195221"/>
    </source>
</evidence>
<gene>
    <name evidence="1" type="ORF">PAMC26577_36920</name>
</gene>
<organism evidence="1 2">
    <name type="scientific">Caballeronia sordidicola</name>
    <name type="common">Burkholderia sordidicola</name>
    <dbReference type="NCBI Taxonomy" id="196367"/>
    <lineage>
        <taxon>Bacteria</taxon>
        <taxon>Pseudomonadati</taxon>
        <taxon>Pseudomonadota</taxon>
        <taxon>Betaproteobacteria</taxon>
        <taxon>Burkholderiales</taxon>
        <taxon>Burkholderiaceae</taxon>
        <taxon>Caballeronia</taxon>
    </lineage>
</organism>
<accession>A0A242M7K8</accession>
<protein>
    <submittedName>
        <fullName evidence="1">Uncharacterized protein</fullName>
    </submittedName>
</protein>
<reference evidence="1 2" key="1">
    <citation type="submission" date="2017-03" db="EMBL/GenBank/DDBJ databases">
        <title>Genome analysis of strain PAMC 26577.</title>
        <authorList>
            <person name="Oh H.-M."/>
            <person name="Yang J.-A."/>
        </authorList>
    </citation>
    <scope>NUCLEOTIDE SEQUENCE [LARGE SCALE GENOMIC DNA]</scope>
    <source>
        <strain evidence="1 2">PAMC 26577</strain>
    </source>
</reference>
<name>A0A242M7K8_CABSO</name>
<dbReference type="EMBL" id="NBTZ01000156">
    <property type="protein sequence ID" value="OTP67249.1"/>
    <property type="molecule type" value="Genomic_DNA"/>
</dbReference>